<name>A0A8J6NME0_9CHLR</name>
<feature type="domain" description="Penicillin-binding protein dimerisation" evidence="6">
    <location>
        <begin position="53"/>
        <end position="184"/>
    </location>
</feature>
<comment type="caution">
    <text evidence="7">The sequence shown here is derived from an EMBL/GenBank/DDBJ whole genome shotgun (WGS) entry which is preliminary data.</text>
</comment>
<keyword evidence="3 4" id="KW-0472">Membrane</keyword>
<feature type="domain" description="Penicillin-binding protein transpeptidase" evidence="5">
    <location>
        <begin position="255"/>
        <end position="565"/>
    </location>
</feature>
<dbReference type="PANTHER" id="PTHR30627:SF1">
    <property type="entry name" value="PEPTIDOGLYCAN D,D-TRANSPEPTIDASE FTSI"/>
    <property type="match status" value="1"/>
</dbReference>
<dbReference type="SUPFAM" id="SSF56519">
    <property type="entry name" value="Penicillin binding protein dimerisation domain"/>
    <property type="match status" value="1"/>
</dbReference>
<comment type="similarity">
    <text evidence="2">Belongs to the transpeptidase family.</text>
</comment>
<dbReference type="Pfam" id="PF00905">
    <property type="entry name" value="Transpeptidase"/>
    <property type="match status" value="1"/>
</dbReference>
<dbReference type="InterPro" id="IPR005311">
    <property type="entry name" value="PBP_dimer"/>
</dbReference>
<protein>
    <submittedName>
        <fullName evidence="7">Penicillin-binding protein 2</fullName>
    </submittedName>
</protein>
<evidence type="ECO:0000259" key="5">
    <source>
        <dbReference type="Pfam" id="PF00905"/>
    </source>
</evidence>
<keyword evidence="4" id="KW-1133">Transmembrane helix</keyword>
<evidence type="ECO:0000256" key="1">
    <source>
        <dbReference type="ARBA" id="ARBA00004370"/>
    </source>
</evidence>
<sequence length="587" mass="64471">MRKEYAWRSLSIASFFILIGVLIILQIVRIQISVDGAGIRDIAEGNKGWLETVYPARGEIYDRNGKLLAGNHNVVEVGVTLEQVNNPQSIATVLSTVLDLDYFKILSAINNAGEEQIYLRLTDYVSTEAADNLKRIQGEFEEEIQNNPHQGQDDLAGLTFRDHLGRSYPEETIASNVIGFVNQSGRGFFGIEEKYNDLLAGIPVQVWVPADPNRVEEIPQVPDGATLILTIDRELQAATEATLDQSLYDYGAQAGTIIVMDPKNGEILAMASTPRLDLSNFSEYYQVFNNASEYNRAINMPYEPGSVFKILTMAAALDLGVVSPGTTYIDTGIFSFGGTNIQNWDQGAWGVQDMTGCLQNSLNVCLAWIAVDIGTDNFYQYMSRFGIGHPTGIDLSGEAGGRLKIPGDADWYPVDLATNSFGQGISTTPIQMMMAASAIANEGKMVTPHILYGMVRDEKQYNFPPQDAGRPISRETARTLNEMLANSLADGNSEALIPGYRLAGKTGTAQIPTEYGWYSDDETNASFIGWGPVDDPQFMIYVWLEKPTSSSWASYTAAPVFAQVAEDTTMLLNIPPDMIRQQFVSGQ</sequence>
<dbReference type="AlphaFoldDB" id="A0A8J6NME0"/>
<dbReference type="Gene3D" id="3.40.710.10">
    <property type="entry name" value="DD-peptidase/beta-lactamase superfamily"/>
    <property type="match status" value="1"/>
</dbReference>
<feature type="transmembrane region" description="Helical" evidence="4">
    <location>
        <begin position="12"/>
        <end position="32"/>
    </location>
</feature>
<dbReference type="InterPro" id="IPR012338">
    <property type="entry name" value="Beta-lactam/transpept-like"/>
</dbReference>
<dbReference type="SUPFAM" id="SSF56601">
    <property type="entry name" value="beta-lactamase/transpeptidase-like"/>
    <property type="match status" value="1"/>
</dbReference>
<evidence type="ECO:0000256" key="2">
    <source>
        <dbReference type="ARBA" id="ARBA00007171"/>
    </source>
</evidence>
<evidence type="ECO:0000256" key="3">
    <source>
        <dbReference type="ARBA" id="ARBA00023136"/>
    </source>
</evidence>
<dbReference type="InterPro" id="IPR001460">
    <property type="entry name" value="PCN-bd_Tpept"/>
</dbReference>
<organism evidence="7 8">
    <name type="scientific">Candidatus Desulfolinea nitratireducens</name>
    <dbReference type="NCBI Taxonomy" id="2841698"/>
    <lineage>
        <taxon>Bacteria</taxon>
        <taxon>Bacillati</taxon>
        <taxon>Chloroflexota</taxon>
        <taxon>Anaerolineae</taxon>
        <taxon>Anaerolineales</taxon>
        <taxon>Anaerolineales incertae sedis</taxon>
        <taxon>Candidatus Desulfolinea</taxon>
    </lineage>
</organism>
<reference evidence="7 8" key="1">
    <citation type="submission" date="2020-08" db="EMBL/GenBank/DDBJ databases">
        <title>Bridging the membrane lipid divide: bacteria of the FCB group superphylum have the potential to synthesize archaeal ether lipids.</title>
        <authorList>
            <person name="Villanueva L."/>
            <person name="Von Meijenfeldt F.A.B."/>
            <person name="Westbye A.B."/>
            <person name="Yadav S."/>
            <person name="Hopmans E.C."/>
            <person name="Dutilh B.E."/>
            <person name="Sinninghe Damste J.S."/>
        </authorList>
    </citation>
    <scope>NUCLEOTIDE SEQUENCE [LARGE SCALE GENOMIC DNA]</scope>
    <source>
        <strain evidence="7">NIOZ-UU36</strain>
    </source>
</reference>
<evidence type="ECO:0000313" key="8">
    <source>
        <dbReference type="Proteomes" id="UP000614469"/>
    </source>
</evidence>
<dbReference type="Pfam" id="PF03717">
    <property type="entry name" value="PBP_dimer"/>
    <property type="match status" value="1"/>
</dbReference>
<proteinExistence type="inferred from homology"/>
<dbReference type="GO" id="GO:0005886">
    <property type="term" value="C:plasma membrane"/>
    <property type="evidence" value="ECO:0007669"/>
    <property type="project" value="TreeGrafter"/>
</dbReference>
<evidence type="ECO:0000259" key="6">
    <source>
        <dbReference type="Pfam" id="PF03717"/>
    </source>
</evidence>
<keyword evidence="4" id="KW-0812">Transmembrane</keyword>
<dbReference type="Proteomes" id="UP000614469">
    <property type="component" value="Unassembled WGS sequence"/>
</dbReference>
<dbReference type="InterPro" id="IPR050515">
    <property type="entry name" value="Beta-lactam/transpept"/>
</dbReference>
<dbReference type="InterPro" id="IPR036138">
    <property type="entry name" value="PBP_dimer_sf"/>
</dbReference>
<comment type="subcellular location">
    <subcellularLocation>
        <location evidence="1">Membrane</location>
    </subcellularLocation>
</comment>
<evidence type="ECO:0000313" key="7">
    <source>
        <dbReference type="EMBL" id="MBC8336093.1"/>
    </source>
</evidence>
<dbReference type="EMBL" id="JACNJN010000139">
    <property type="protein sequence ID" value="MBC8336093.1"/>
    <property type="molecule type" value="Genomic_DNA"/>
</dbReference>
<dbReference type="PANTHER" id="PTHR30627">
    <property type="entry name" value="PEPTIDOGLYCAN D,D-TRANSPEPTIDASE"/>
    <property type="match status" value="1"/>
</dbReference>
<dbReference type="GO" id="GO:0008658">
    <property type="term" value="F:penicillin binding"/>
    <property type="evidence" value="ECO:0007669"/>
    <property type="project" value="InterPro"/>
</dbReference>
<evidence type="ECO:0000256" key="4">
    <source>
        <dbReference type="SAM" id="Phobius"/>
    </source>
</evidence>
<dbReference type="Gene3D" id="3.90.1310.10">
    <property type="entry name" value="Penicillin-binding protein 2a (Domain 2)"/>
    <property type="match status" value="1"/>
</dbReference>
<dbReference type="GO" id="GO:0071555">
    <property type="term" value="P:cell wall organization"/>
    <property type="evidence" value="ECO:0007669"/>
    <property type="project" value="TreeGrafter"/>
</dbReference>
<accession>A0A8J6NME0</accession>
<gene>
    <name evidence="7" type="ORF">H8E29_12565</name>
</gene>